<feature type="signal peptide" evidence="8">
    <location>
        <begin position="1"/>
        <end position="28"/>
    </location>
</feature>
<name>A0AAP0P5N6_9MAGN</name>
<comment type="subcellular location">
    <subcellularLocation>
        <location evidence="1">Secreted</location>
        <location evidence="1">Extracellular space</location>
    </subcellularLocation>
</comment>
<dbReference type="InterPro" id="IPR039617">
    <property type="entry name" value="CLAVATA3-CLE"/>
</dbReference>
<evidence type="ECO:0000256" key="5">
    <source>
        <dbReference type="ARBA" id="ARBA00022782"/>
    </source>
</evidence>
<evidence type="ECO:0000256" key="3">
    <source>
        <dbReference type="ARBA" id="ARBA00022525"/>
    </source>
</evidence>
<keyword evidence="6" id="KW-0325">Glycoprotein</keyword>
<evidence type="ECO:0000256" key="8">
    <source>
        <dbReference type="SAM" id="SignalP"/>
    </source>
</evidence>
<sequence>MAKYNLVRLSILLLVPLWMLTIVRHTTARVPPQTSTTKKAVSNHMLLMRVGIDLSKFENYQTRLVDVRSSKRTSPSGPDSQHH</sequence>
<evidence type="ECO:0000313" key="10">
    <source>
        <dbReference type="Proteomes" id="UP001419268"/>
    </source>
</evidence>
<evidence type="ECO:0000256" key="4">
    <source>
        <dbReference type="ARBA" id="ARBA00022729"/>
    </source>
</evidence>
<dbReference type="AlphaFoldDB" id="A0AAP0P5N6"/>
<keyword evidence="10" id="KW-1185">Reference proteome</keyword>
<dbReference type="GO" id="GO:0005576">
    <property type="term" value="C:extracellular region"/>
    <property type="evidence" value="ECO:0007669"/>
    <property type="project" value="UniProtKB-SubCell"/>
</dbReference>
<evidence type="ECO:0000313" key="9">
    <source>
        <dbReference type="EMBL" id="KAK9132022.1"/>
    </source>
</evidence>
<organism evidence="9 10">
    <name type="scientific">Stephania cephalantha</name>
    <dbReference type="NCBI Taxonomy" id="152367"/>
    <lineage>
        <taxon>Eukaryota</taxon>
        <taxon>Viridiplantae</taxon>
        <taxon>Streptophyta</taxon>
        <taxon>Embryophyta</taxon>
        <taxon>Tracheophyta</taxon>
        <taxon>Spermatophyta</taxon>
        <taxon>Magnoliopsida</taxon>
        <taxon>Ranunculales</taxon>
        <taxon>Menispermaceae</taxon>
        <taxon>Menispermoideae</taxon>
        <taxon>Cissampelideae</taxon>
        <taxon>Stephania</taxon>
    </lineage>
</organism>
<evidence type="ECO:0000256" key="7">
    <source>
        <dbReference type="ARBA" id="ARBA00023278"/>
    </source>
</evidence>
<evidence type="ECO:0000256" key="6">
    <source>
        <dbReference type="ARBA" id="ARBA00023180"/>
    </source>
</evidence>
<comment type="caution">
    <text evidence="9">The sequence shown here is derived from an EMBL/GenBank/DDBJ whole genome shotgun (WGS) entry which is preliminary data.</text>
</comment>
<evidence type="ECO:0000256" key="2">
    <source>
        <dbReference type="ARBA" id="ARBA00005416"/>
    </source>
</evidence>
<reference evidence="9 10" key="1">
    <citation type="submission" date="2024-01" db="EMBL/GenBank/DDBJ databases">
        <title>Genome assemblies of Stephania.</title>
        <authorList>
            <person name="Yang L."/>
        </authorList>
    </citation>
    <scope>NUCLEOTIDE SEQUENCE [LARGE SCALE GENOMIC DNA]</scope>
    <source>
        <strain evidence="9">JXDWG</strain>
        <tissue evidence="9">Leaf</tissue>
    </source>
</reference>
<keyword evidence="5" id="KW-0221">Differentiation</keyword>
<keyword evidence="3" id="KW-0964">Secreted</keyword>
<evidence type="ECO:0000256" key="1">
    <source>
        <dbReference type="ARBA" id="ARBA00004239"/>
    </source>
</evidence>
<dbReference type="EMBL" id="JBBNAG010000005">
    <property type="protein sequence ID" value="KAK9132022.1"/>
    <property type="molecule type" value="Genomic_DNA"/>
</dbReference>
<protein>
    <submittedName>
        <fullName evidence="9">Uncharacterized protein</fullName>
    </submittedName>
</protein>
<accession>A0AAP0P5N6</accession>
<feature type="chain" id="PRO_5042834317" evidence="8">
    <location>
        <begin position="29"/>
        <end position="83"/>
    </location>
</feature>
<proteinExistence type="inferred from homology"/>
<comment type="similarity">
    <text evidence="2">Belongs to the CLV3/ESR signal peptide family.</text>
</comment>
<keyword evidence="4 8" id="KW-0732">Signal</keyword>
<dbReference type="PANTHER" id="PTHR36016:SF10">
    <property type="entry name" value="CLAVATA3_ESR (CLE)-RELATED PROTEIN 6-LIKE"/>
    <property type="match status" value="1"/>
</dbReference>
<dbReference type="PANTHER" id="PTHR36016">
    <property type="entry name" value="CLAVATA3/ESR (CLE)-RELATED PROTEIN 7"/>
    <property type="match status" value="1"/>
</dbReference>
<dbReference type="GO" id="GO:0030154">
    <property type="term" value="P:cell differentiation"/>
    <property type="evidence" value="ECO:0007669"/>
    <property type="project" value="UniProtKB-KW"/>
</dbReference>
<dbReference type="Proteomes" id="UP001419268">
    <property type="component" value="Unassembled WGS sequence"/>
</dbReference>
<gene>
    <name evidence="9" type="ORF">Scep_011550</name>
</gene>
<keyword evidence="7" id="KW-0379">Hydroxylation</keyword>